<evidence type="ECO:0000259" key="2">
    <source>
        <dbReference type="SMART" id="SM00899"/>
    </source>
</evidence>
<dbReference type="AlphaFoldDB" id="A0A5C5ZQT7"/>
<evidence type="ECO:0000313" key="3">
    <source>
        <dbReference type="EMBL" id="TWT88663.1"/>
    </source>
</evidence>
<name>A0A5C5ZQT7_9BACT</name>
<comment type="caution">
    <text evidence="3">The sequence shown here is derived from an EMBL/GenBank/DDBJ whole genome shotgun (WGS) entry which is preliminary data.</text>
</comment>
<dbReference type="InterPro" id="IPR007167">
    <property type="entry name" value="Fe-transptr_FeoA-like"/>
</dbReference>
<dbReference type="GO" id="GO:0046914">
    <property type="term" value="F:transition metal ion binding"/>
    <property type="evidence" value="ECO:0007669"/>
    <property type="project" value="InterPro"/>
</dbReference>
<dbReference type="SMART" id="SM00899">
    <property type="entry name" value="FeoA"/>
    <property type="match status" value="1"/>
</dbReference>
<keyword evidence="4" id="KW-1185">Reference proteome</keyword>
<dbReference type="SUPFAM" id="SSF50037">
    <property type="entry name" value="C-terminal domain of transcriptional repressors"/>
    <property type="match status" value="1"/>
</dbReference>
<protein>
    <submittedName>
        <fullName evidence="3">FeoA domain protein</fullName>
    </submittedName>
</protein>
<gene>
    <name evidence="3" type="ORF">Mal64_21500</name>
</gene>
<accession>A0A5C5ZQT7</accession>
<keyword evidence="1" id="KW-0408">Iron</keyword>
<reference evidence="3 4" key="1">
    <citation type="submission" date="2019-02" db="EMBL/GenBank/DDBJ databases">
        <title>Deep-cultivation of Planctomycetes and their phenomic and genomic characterization uncovers novel biology.</title>
        <authorList>
            <person name="Wiegand S."/>
            <person name="Jogler M."/>
            <person name="Boedeker C."/>
            <person name="Pinto D."/>
            <person name="Vollmers J."/>
            <person name="Rivas-Marin E."/>
            <person name="Kohn T."/>
            <person name="Peeters S.H."/>
            <person name="Heuer A."/>
            <person name="Rast P."/>
            <person name="Oberbeckmann S."/>
            <person name="Bunk B."/>
            <person name="Jeske O."/>
            <person name="Meyerdierks A."/>
            <person name="Storesund J.E."/>
            <person name="Kallscheuer N."/>
            <person name="Luecker S."/>
            <person name="Lage O.M."/>
            <person name="Pohl T."/>
            <person name="Merkel B.J."/>
            <person name="Hornburger P."/>
            <person name="Mueller R.-W."/>
            <person name="Bruemmer F."/>
            <person name="Labrenz M."/>
            <person name="Spormann A.M."/>
            <person name="Op Den Camp H."/>
            <person name="Overmann J."/>
            <person name="Amann R."/>
            <person name="Jetten M.S.M."/>
            <person name="Mascher T."/>
            <person name="Medema M.H."/>
            <person name="Devos D.P."/>
            <person name="Kaster A.-K."/>
            <person name="Ovreas L."/>
            <person name="Rohde M."/>
            <person name="Galperin M.Y."/>
            <person name="Jogler C."/>
        </authorList>
    </citation>
    <scope>NUCLEOTIDE SEQUENCE [LARGE SCALE GENOMIC DNA]</scope>
    <source>
        <strain evidence="3 4">Mal64</strain>
    </source>
</reference>
<dbReference type="InterPro" id="IPR038157">
    <property type="entry name" value="FeoA_core_dom"/>
</dbReference>
<dbReference type="RefSeq" id="WP_146399910.1">
    <property type="nucleotide sequence ID" value="NZ_SJPQ01000002.1"/>
</dbReference>
<dbReference type="Pfam" id="PF04023">
    <property type="entry name" value="FeoA"/>
    <property type="match status" value="1"/>
</dbReference>
<dbReference type="InterPro" id="IPR008988">
    <property type="entry name" value="Transcriptional_repressor_C"/>
</dbReference>
<evidence type="ECO:0000256" key="1">
    <source>
        <dbReference type="ARBA" id="ARBA00023004"/>
    </source>
</evidence>
<evidence type="ECO:0000313" key="4">
    <source>
        <dbReference type="Proteomes" id="UP000315440"/>
    </source>
</evidence>
<proteinExistence type="predicted"/>
<dbReference type="Proteomes" id="UP000315440">
    <property type="component" value="Unassembled WGS sequence"/>
</dbReference>
<feature type="domain" description="Ferrous iron transporter FeoA-like" evidence="2">
    <location>
        <begin position="27"/>
        <end position="96"/>
    </location>
</feature>
<organism evidence="3 4">
    <name type="scientific">Pseudobythopirellula maris</name>
    <dbReference type="NCBI Taxonomy" id="2527991"/>
    <lineage>
        <taxon>Bacteria</taxon>
        <taxon>Pseudomonadati</taxon>
        <taxon>Planctomycetota</taxon>
        <taxon>Planctomycetia</taxon>
        <taxon>Pirellulales</taxon>
        <taxon>Lacipirellulaceae</taxon>
        <taxon>Pseudobythopirellula</taxon>
    </lineage>
</organism>
<dbReference type="OrthoDB" id="290217at2"/>
<dbReference type="Gene3D" id="2.30.30.90">
    <property type="match status" value="1"/>
</dbReference>
<dbReference type="EMBL" id="SJPQ01000002">
    <property type="protein sequence ID" value="TWT88663.1"/>
    <property type="molecule type" value="Genomic_DNA"/>
</dbReference>
<sequence length="96" mass="10056">MLLNAFIRLFHTGRGTNSPRSATPGDCSVAHMAAGSVCRVECVSGDAYESTRLRSLGICEGRELRVVRAGNPLIVGVLGTRVGLSQQLAASVRVAS</sequence>